<name>A0A1V2LE87_CYBFA</name>
<comment type="caution">
    <text evidence="5">The sequence shown here is derived from an EMBL/GenBank/DDBJ whole genome shotgun (WGS) entry which is preliminary data.</text>
</comment>
<dbReference type="AlphaFoldDB" id="A0A1V2LE87"/>
<dbReference type="VEuPathDB" id="FungiDB:BON22_0292"/>
<keyword evidence="6" id="KW-1185">Reference proteome</keyword>
<feature type="domain" description="CST complex subunit Stn1 N-terminal" evidence="4">
    <location>
        <begin position="29"/>
        <end position="218"/>
    </location>
</feature>
<evidence type="ECO:0000256" key="3">
    <source>
        <dbReference type="ARBA" id="ARBA00022895"/>
    </source>
</evidence>
<keyword evidence="2" id="KW-0158">Chromosome</keyword>
<protein>
    <submittedName>
        <fullName evidence="5">Protein STN1</fullName>
    </submittedName>
</protein>
<gene>
    <name evidence="5" type="ORF">BON22_0292</name>
</gene>
<sequence>MPKGAKISLDTAHTHDFAPGVDNVRLRRDGVEFYAPATFHLSPFYTRITPVFACDVINSVSLSDVYGIEALGSMCRDVVLLKNHPVRKIRIMGRITGYSIHSGTERNKGFYLLNIDDSSGSEIICKLLESQMLGFGLGHQGSEGLLVEVMGTLEQYRDVRQLKVEFLEIMESGPKSIKVEMKFWQEVITVRKVLRTPWFQSPQIDNSNGEMKVRIETKALKRKLIARNLKLSEDPDDYIPLVLDSIIYIQKKLIRKPERDTMVEIDEDDSASDLEEITRDVFEKKSLLSIGIYSELTKPIDKLWFAIEDKKHPLRVVHSYTEHELCIRLIHWTTNHISEKFHLEETFKSTSISSFLDKMAAAQFPLQVVNSSQPSDGIRSIEQLRKDYFRNARHRLQRTGLIRCWKSQKGSSKLLRKFYTELYHSVFKIKSLADQGHPLTFLTENFVSVFNHKNNTDIDLESDMVDRLIYTILKADKDPRWRYEKEKREWSYETSSVKDVKRRKIREYETD</sequence>
<comment type="subcellular location">
    <subcellularLocation>
        <location evidence="1">Chromosome</location>
        <location evidence="1">Telomere</location>
    </subcellularLocation>
</comment>
<keyword evidence="3" id="KW-0779">Telomere</keyword>
<dbReference type="Pfam" id="PF10451">
    <property type="entry name" value="Stn1"/>
    <property type="match status" value="1"/>
</dbReference>
<dbReference type="OMA" id="GENHICL"/>
<organism evidence="5 6">
    <name type="scientific">Cyberlindnera fabianii</name>
    <name type="common">Yeast</name>
    <name type="synonym">Hansenula fabianii</name>
    <dbReference type="NCBI Taxonomy" id="36022"/>
    <lineage>
        <taxon>Eukaryota</taxon>
        <taxon>Fungi</taxon>
        <taxon>Dikarya</taxon>
        <taxon>Ascomycota</taxon>
        <taxon>Saccharomycotina</taxon>
        <taxon>Saccharomycetes</taxon>
        <taxon>Phaffomycetales</taxon>
        <taxon>Phaffomycetaceae</taxon>
        <taxon>Cyberlindnera</taxon>
    </lineage>
</organism>
<reference evidence="6" key="1">
    <citation type="journal article" date="2017" name="Genome Announc.">
        <title>Genome sequences of Cyberlindnera fabianii 65, Pichia kudriavzevii 129, and Saccharomyces cerevisiae 131 isolated from fermented masau fruits in Zimbabwe.</title>
        <authorList>
            <person name="van Rijswijck I.M.H."/>
            <person name="Derks M.F.L."/>
            <person name="Abee T."/>
            <person name="de Ridder D."/>
            <person name="Smid E.J."/>
        </authorList>
    </citation>
    <scope>NUCLEOTIDE SEQUENCE [LARGE SCALE GENOMIC DNA]</scope>
    <source>
        <strain evidence="6">65</strain>
    </source>
</reference>
<evidence type="ECO:0000256" key="1">
    <source>
        <dbReference type="ARBA" id="ARBA00004574"/>
    </source>
</evidence>
<accession>A0A1V2LE87</accession>
<evidence type="ECO:0000313" key="6">
    <source>
        <dbReference type="Proteomes" id="UP000189513"/>
    </source>
</evidence>
<evidence type="ECO:0000259" key="4">
    <source>
        <dbReference type="Pfam" id="PF10451"/>
    </source>
</evidence>
<evidence type="ECO:0000256" key="2">
    <source>
        <dbReference type="ARBA" id="ARBA00022454"/>
    </source>
</evidence>
<evidence type="ECO:0000313" key="5">
    <source>
        <dbReference type="EMBL" id="ONH70150.1"/>
    </source>
</evidence>
<dbReference type="GO" id="GO:0000781">
    <property type="term" value="C:chromosome, telomeric region"/>
    <property type="evidence" value="ECO:0007669"/>
    <property type="project" value="UniProtKB-SubCell"/>
</dbReference>
<proteinExistence type="predicted"/>
<dbReference type="EMBL" id="MPUK01000001">
    <property type="protein sequence ID" value="ONH70150.1"/>
    <property type="molecule type" value="Genomic_DNA"/>
</dbReference>
<dbReference type="InterPro" id="IPR018856">
    <property type="entry name" value="Stn1_N"/>
</dbReference>
<dbReference type="STRING" id="36022.A0A1V2LE87"/>
<dbReference type="Proteomes" id="UP000189513">
    <property type="component" value="Unassembled WGS sequence"/>
</dbReference>
<dbReference type="Gene3D" id="2.40.50.1040">
    <property type="match status" value="1"/>
</dbReference>